<dbReference type="SMART" id="SM00195">
    <property type="entry name" value="DSPc"/>
    <property type="match status" value="1"/>
</dbReference>
<feature type="domain" description="Tyrosine specific protein phosphatases" evidence="6">
    <location>
        <begin position="97"/>
        <end position="158"/>
    </location>
</feature>
<keyword evidence="4" id="KW-0904">Protein phosphatase</keyword>
<dbReference type="InterPro" id="IPR029021">
    <property type="entry name" value="Prot-tyrosine_phosphatase-like"/>
</dbReference>
<evidence type="ECO:0000256" key="3">
    <source>
        <dbReference type="ARBA" id="ARBA00022801"/>
    </source>
</evidence>
<dbReference type="Gene3D" id="3.90.190.10">
    <property type="entry name" value="Protein tyrosine phosphatase superfamily"/>
    <property type="match status" value="1"/>
</dbReference>
<dbReference type="PROSITE" id="PS50054">
    <property type="entry name" value="TYR_PHOSPHATASE_DUAL"/>
    <property type="match status" value="1"/>
</dbReference>
<keyword evidence="3" id="KW-0378">Hydrolase</keyword>
<protein>
    <recommendedName>
        <fullName evidence="2">protein-tyrosine-phosphatase</fullName>
        <ecNumber evidence="2">3.1.3.48</ecNumber>
    </recommendedName>
</protein>
<evidence type="ECO:0000313" key="7">
    <source>
        <dbReference type="EMBL" id="RDX47299.1"/>
    </source>
</evidence>
<evidence type="ECO:0000256" key="1">
    <source>
        <dbReference type="ARBA" id="ARBA00008601"/>
    </source>
</evidence>
<dbReference type="Pfam" id="PF00782">
    <property type="entry name" value="DSPc"/>
    <property type="match status" value="1"/>
</dbReference>
<dbReference type="GO" id="GO:0033550">
    <property type="term" value="F:MAP kinase tyrosine phosphatase activity"/>
    <property type="evidence" value="ECO:0007669"/>
    <property type="project" value="TreeGrafter"/>
</dbReference>
<dbReference type="OrthoDB" id="10252009at2759"/>
<dbReference type="EC" id="3.1.3.48" evidence="2"/>
<dbReference type="InterPro" id="IPR000340">
    <property type="entry name" value="Dual-sp_phosphatase_cat-dom"/>
</dbReference>
<name>A0A371D469_9APHY</name>
<dbReference type="PANTHER" id="PTHR10159">
    <property type="entry name" value="DUAL SPECIFICITY PROTEIN PHOSPHATASE"/>
    <property type="match status" value="1"/>
</dbReference>
<dbReference type="GO" id="GO:0017017">
    <property type="term" value="F:MAP kinase tyrosine/serine/threonine phosphatase activity"/>
    <property type="evidence" value="ECO:0007669"/>
    <property type="project" value="TreeGrafter"/>
</dbReference>
<dbReference type="Proteomes" id="UP000256964">
    <property type="component" value="Unassembled WGS sequence"/>
</dbReference>
<gene>
    <name evidence="7" type="ORF">OH76DRAFT_790615</name>
</gene>
<evidence type="ECO:0000256" key="2">
    <source>
        <dbReference type="ARBA" id="ARBA00013064"/>
    </source>
</evidence>
<dbReference type="CDD" id="cd14498">
    <property type="entry name" value="DSP"/>
    <property type="match status" value="1"/>
</dbReference>
<dbReference type="InterPro" id="IPR016130">
    <property type="entry name" value="Tyr_Pase_AS"/>
</dbReference>
<sequence length="206" mass="22234">MAKKKAKASKDAAPAKGQSDSAAVCILEDFLFLGPAAAASNAAFLTSNAISHVISIGHDPPTRLELRVPDPHNLTGKTDELQYHRLRLVDSASAAPEECIKQAAEILEQCRAQKKRVLVHCSAGISRSPTVIVAYLMRYHGMTLKEALYAVISARPAVSPNPHFIEWLKEEEIRLHGGEGTLDVDRLPAKTTDRLALVEPAKSAPG</sequence>
<dbReference type="GO" id="GO:0008330">
    <property type="term" value="F:protein tyrosine/threonine phosphatase activity"/>
    <property type="evidence" value="ECO:0007669"/>
    <property type="project" value="TreeGrafter"/>
</dbReference>
<dbReference type="InterPro" id="IPR000387">
    <property type="entry name" value="Tyr_Pase_dom"/>
</dbReference>
<dbReference type="STRING" id="139420.A0A371D469"/>
<dbReference type="AlphaFoldDB" id="A0A371D469"/>
<evidence type="ECO:0000259" key="5">
    <source>
        <dbReference type="PROSITE" id="PS50054"/>
    </source>
</evidence>
<evidence type="ECO:0000256" key="4">
    <source>
        <dbReference type="ARBA" id="ARBA00022912"/>
    </source>
</evidence>
<organism evidence="7 8">
    <name type="scientific">Lentinus brumalis</name>
    <dbReference type="NCBI Taxonomy" id="2498619"/>
    <lineage>
        <taxon>Eukaryota</taxon>
        <taxon>Fungi</taxon>
        <taxon>Dikarya</taxon>
        <taxon>Basidiomycota</taxon>
        <taxon>Agaricomycotina</taxon>
        <taxon>Agaricomycetes</taxon>
        <taxon>Polyporales</taxon>
        <taxon>Polyporaceae</taxon>
        <taxon>Lentinus</taxon>
    </lineage>
</organism>
<keyword evidence="8" id="KW-1185">Reference proteome</keyword>
<proteinExistence type="inferred from homology"/>
<dbReference type="GO" id="GO:0043409">
    <property type="term" value="P:negative regulation of MAPK cascade"/>
    <property type="evidence" value="ECO:0007669"/>
    <property type="project" value="TreeGrafter"/>
</dbReference>
<comment type="similarity">
    <text evidence="1">Belongs to the protein-tyrosine phosphatase family. Non-receptor class dual specificity subfamily.</text>
</comment>
<feature type="domain" description="Tyrosine-protein phosphatase" evidence="5">
    <location>
        <begin position="23"/>
        <end position="177"/>
    </location>
</feature>
<dbReference type="InterPro" id="IPR020422">
    <property type="entry name" value="TYR_PHOSPHATASE_DUAL_dom"/>
</dbReference>
<dbReference type="EMBL" id="KZ857420">
    <property type="protein sequence ID" value="RDX47299.1"/>
    <property type="molecule type" value="Genomic_DNA"/>
</dbReference>
<dbReference type="GO" id="GO:0005737">
    <property type="term" value="C:cytoplasm"/>
    <property type="evidence" value="ECO:0007669"/>
    <property type="project" value="TreeGrafter"/>
</dbReference>
<evidence type="ECO:0000259" key="6">
    <source>
        <dbReference type="PROSITE" id="PS50056"/>
    </source>
</evidence>
<dbReference type="PROSITE" id="PS50056">
    <property type="entry name" value="TYR_PHOSPHATASE_2"/>
    <property type="match status" value="1"/>
</dbReference>
<reference evidence="7 8" key="1">
    <citation type="journal article" date="2018" name="Biotechnol. Biofuels">
        <title>Integrative visual omics of the white-rot fungus Polyporus brumalis exposes the biotechnological potential of its oxidative enzymes for delignifying raw plant biomass.</title>
        <authorList>
            <person name="Miyauchi S."/>
            <person name="Rancon A."/>
            <person name="Drula E."/>
            <person name="Hage H."/>
            <person name="Chaduli D."/>
            <person name="Favel A."/>
            <person name="Grisel S."/>
            <person name="Henrissat B."/>
            <person name="Herpoel-Gimbert I."/>
            <person name="Ruiz-Duenas F.J."/>
            <person name="Chevret D."/>
            <person name="Hainaut M."/>
            <person name="Lin J."/>
            <person name="Wang M."/>
            <person name="Pangilinan J."/>
            <person name="Lipzen A."/>
            <person name="Lesage-Meessen L."/>
            <person name="Navarro D."/>
            <person name="Riley R."/>
            <person name="Grigoriev I.V."/>
            <person name="Zhou S."/>
            <person name="Raouche S."/>
            <person name="Rosso M.N."/>
        </authorList>
    </citation>
    <scope>NUCLEOTIDE SEQUENCE [LARGE SCALE GENOMIC DNA]</scope>
    <source>
        <strain evidence="7 8">BRFM 1820</strain>
    </source>
</reference>
<dbReference type="PANTHER" id="PTHR10159:SF519">
    <property type="entry name" value="DUAL SPECIFICITY PROTEIN PHOSPHATASE MPK3"/>
    <property type="match status" value="1"/>
</dbReference>
<accession>A0A371D469</accession>
<dbReference type="SUPFAM" id="SSF52799">
    <property type="entry name" value="(Phosphotyrosine protein) phosphatases II"/>
    <property type="match status" value="1"/>
</dbReference>
<evidence type="ECO:0000313" key="8">
    <source>
        <dbReference type="Proteomes" id="UP000256964"/>
    </source>
</evidence>
<dbReference type="PROSITE" id="PS00383">
    <property type="entry name" value="TYR_PHOSPHATASE_1"/>
    <property type="match status" value="1"/>
</dbReference>